<sequence length="131" mass="14746">MIAYLIINWNNIGDNVASHYNSVGQIDSWGSKSSLITLPIIAIIVNISMSGVLFCPQALNVPVKITEENYVKVYDLTRDLMNFTKIAINISFLYITLMSANSKSLGVWFLPACLILIFVPIVIYYIKIRKL</sequence>
<keyword evidence="1" id="KW-0472">Membrane</keyword>
<comment type="caution">
    <text evidence="3">The sequence shown here is derived from an EMBL/GenBank/DDBJ whole genome shotgun (WGS) entry which is preliminary data.</text>
</comment>
<dbReference type="Pfam" id="PF07853">
    <property type="entry name" value="DUF1648"/>
    <property type="match status" value="1"/>
</dbReference>
<keyword evidence="1" id="KW-1133">Transmembrane helix</keyword>
<protein>
    <submittedName>
        <fullName evidence="3">DUF1648 domain-containing protein</fullName>
    </submittedName>
</protein>
<dbReference type="RefSeq" id="WP_168932458.1">
    <property type="nucleotide sequence ID" value="NZ_JABAFD010000008.1"/>
</dbReference>
<dbReference type="AlphaFoldDB" id="A0AA44DMC6"/>
<evidence type="ECO:0000259" key="2">
    <source>
        <dbReference type="Pfam" id="PF07853"/>
    </source>
</evidence>
<feature type="transmembrane region" description="Helical" evidence="1">
    <location>
        <begin position="106"/>
        <end position="126"/>
    </location>
</feature>
<proteinExistence type="predicted"/>
<feature type="domain" description="DUF1648" evidence="2">
    <location>
        <begin position="1"/>
        <end position="42"/>
    </location>
</feature>
<evidence type="ECO:0000256" key="1">
    <source>
        <dbReference type="SAM" id="Phobius"/>
    </source>
</evidence>
<keyword evidence="1" id="KW-0812">Transmembrane</keyword>
<dbReference type="Proteomes" id="UP000573963">
    <property type="component" value="Unassembled WGS sequence"/>
</dbReference>
<evidence type="ECO:0000313" key="3">
    <source>
        <dbReference type="EMBL" id="NME10382.1"/>
    </source>
</evidence>
<evidence type="ECO:0000313" key="4">
    <source>
        <dbReference type="Proteomes" id="UP000573963"/>
    </source>
</evidence>
<reference evidence="3 4" key="1">
    <citation type="submission" date="2020-04" db="EMBL/GenBank/DDBJ databases">
        <authorList>
            <person name="Hitch T.C.A."/>
            <person name="Wylensek D."/>
            <person name="Clavel T."/>
        </authorList>
    </citation>
    <scope>NUCLEOTIDE SEQUENCE [LARGE SCALE GENOMIC DNA]</scope>
    <source>
        <strain evidence="3 4">Med78_4-601-WT-2</strain>
    </source>
</reference>
<accession>A0AA44DMC6</accession>
<feature type="transmembrane region" description="Helical" evidence="1">
    <location>
        <begin position="36"/>
        <end position="59"/>
    </location>
</feature>
<feature type="transmembrane region" description="Helical" evidence="1">
    <location>
        <begin position="80"/>
        <end position="100"/>
    </location>
</feature>
<dbReference type="EMBL" id="JABAFD010000008">
    <property type="protein sequence ID" value="NME10382.1"/>
    <property type="molecule type" value="Genomic_DNA"/>
</dbReference>
<dbReference type="InterPro" id="IPR012867">
    <property type="entry name" value="DUF1648"/>
</dbReference>
<gene>
    <name evidence="3" type="ORF">HF875_12675</name>
</gene>
<name>A0AA44DMC6_PARBF</name>
<organism evidence="3 4">
    <name type="scientific">Paraclostridium bifermentans</name>
    <name type="common">Clostridium bifermentans</name>
    <dbReference type="NCBI Taxonomy" id="1490"/>
    <lineage>
        <taxon>Bacteria</taxon>
        <taxon>Bacillati</taxon>
        <taxon>Bacillota</taxon>
        <taxon>Clostridia</taxon>
        <taxon>Peptostreptococcales</taxon>
        <taxon>Peptostreptococcaceae</taxon>
        <taxon>Paraclostridium</taxon>
    </lineage>
</organism>